<dbReference type="InterPro" id="IPR023635">
    <property type="entry name" value="Peptide_deformylase"/>
</dbReference>
<dbReference type="Pfam" id="PF01327">
    <property type="entry name" value="Pep_deformylase"/>
    <property type="match status" value="1"/>
</dbReference>
<evidence type="ECO:0000313" key="7">
    <source>
        <dbReference type="EMBL" id="QAY70119.1"/>
    </source>
</evidence>
<sequence>MSTGFGGPVDDELYRTVADRLRAAGPTGVLPIVQSGDPVLRTPVAPYTGQLGDLLPRLAEVMRRTMHAAPGVGLAATQVGIGLALAVVEDRGNETDPRERTPLPFRLLVNPAYEPVEEEDGGAPRRVPFFEGCLSVEGWHALVARHHRVRLTAQDVDGAPVDEVLTGWPARIIQHETDHLHGELYLDHAVPRSLVSNANLVSLWGGAPDPAPVAAALGFEVP</sequence>
<proteinExistence type="inferred from homology"/>
<evidence type="ECO:0000256" key="3">
    <source>
        <dbReference type="ARBA" id="ARBA00022801"/>
    </source>
</evidence>
<evidence type="ECO:0000313" key="8">
    <source>
        <dbReference type="Proteomes" id="UP000292118"/>
    </source>
</evidence>
<evidence type="ECO:0000256" key="4">
    <source>
        <dbReference type="ARBA" id="ARBA00022917"/>
    </source>
</evidence>
<feature type="active site" evidence="6">
    <location>
        <position position="176"/>
    </location>
</feature>
<keyword evidence="3 6" id="KW-0378">Hydrolase</keyword>
<dbReference type="EMBL" id="CP035493">
    <property type="protein sequence ID" value="QAY70119.1"/>
    <property type="molecule type" value="Genomic_DNA"/>
</dbReference>
<dbReference type="AlphaFoldDB" id="A0A4P6F700"/>
<dbReference type="KEGG" id="xya:ET471_08750"/>
<feature type="binding site" evidence="6">
    <location>
        <position position="179"/>
    </location>
    <ligand>
        <name>Fe cation</name>
        <dbReference type="ChEBI" id="CHEBI:24875"/>
    </ligand>
</feature>
<accession>A0A4P6F700</accession>
<dbReference type="RefSeq" id="WP_129187626.1">
    <property type="nucleotide sequence ID" value="NZ_CP035493.1"/>
</dbReference>
<dbReference type="GO" id="GO:0042586">
    <property type="term" value="F:peptide deformylase activity"/>
    <property type="evidence" value="ECO:0007669"/>
    <property type="project" value="UniProtKB-UniRule"/>
</dbReference>
<comment type="cofactor">
    <cofactor evidence="6">
        <name>Fe(2+)</name>
        <dbReference type="ChEBI" id="CHEBI:29033"/>
    </cofactor>
    <text evidence="6">Binds 1 Fe(2+) ion.</text>
</comment>
<feature type="binding site" evidence="6">
    <location>
        <position position="175"/>
    </location>
    <ligand>
        <name>Fe cation</name>
        <dbReference type="ChEBI" id="CHEBI:24875"/>
    </ligand>
</feature>
<dbReference type="PRINTS" id="PR01576">
    <property type="entry name" value="PDEFORMYLASE"/>
</dbReference>
<keyword evidence="2 6" id="KW-0479">Metal-binding</keyword>
<evidence type="ECO:0000256" key="2">
    <source>
        <dbReference type="ARBA" id="ARBA00022723"/>
    </source>
</evidence>
<dbReference type="EC" id="3.5.1.88" evidence="6"/>
<reference evidence="7 8" key="1">
    <citation type="submission" date="2019-01" db="EMBL/GenBank/DDBJ databases">
        <title>Genome sequencing of strain FW10M-9.</title>
        <authorList>
            <person name="Heo J."/>
            <person name="Kim S.-J."/>
            <person name="Kim J.-S."/>
            <person name="Hong S.-B."/>
            <person name="Kwon S.-W."/>
        </authorList>
    </citation>
    <scope>NUCLEOTIDE SEQUENCE [LARGE SCALE GENOMIC DNA]</scope>
    <source>
        <strain evidence="7 8">FW10M-9</strain>
    </source>
</reference>
<evidence type="ECO:0000256" key="5">
    <source>
        <dbReference type="ARBA" id="ARBA00023004"/>
    </source>
</evidence>
<keyword evidence="4 6" id="KW-0648">Protein biosynthesis</keyword>
<feature type="binding site" evidence="6">
    <location>
        <position position="133"/>
    </location>
    <ligand>
        <name>Fe cation</name>
        <dbReference type="ChEBI" id="CHEBI:24875"/>
    </ligand>
</feature>
<dbReference type="Gene3D" id="3.90.45.10">
    <property type="entry name" value="Peptide deformylase"/>
    <property type="match status" value="1"/>
</dbReference>
<comment type="function">
    <text evidence="6">Removes the formyl group from the N-terminal Met of newly synthesized proteins. Requires at least a dipeptide for an efficient rate of reaction. N-terminal L-methionine is a prerequisite for activity but the enzyme has broad specificity at other positions.</text>
</comment>
<keyword evidence="5 6" id="KW-0408">Iron</keyword>
<comment type="similarity">
    <text evidence="1 6">Belongs to the polypeptide deformylase family.</text>
</comment>
<dbReference type="OrthoDB" id="9804313at2"/>
<dbReference type="HAMAP" id="MF_00163">
    <property type="entry name" value="Pep_deformylase"/>
    <property type="match status" value="1"/>
</dbReference>
<gene>
    <name evidence="6" type="primary">def</name>
    <name evidence="7" type="ORF">ET471_08750</name>
</gene>
<dbReference type="Proteomes" id="UP000292118">
    <property type="component" value="Chromosome"/>
</dbReference>
<dbReference type="InterPro" id="IPR036821">
    <property type="entry name" value="Peptide_deformylase_sf"/>
</dbReference>
<dbReference type="FunFam" id="3.90.45.10:FF:000003">
    <property type="entry name" value="Peptide deformylase"/>
    <property type="match status" value="1"/>
</dbReference>
<dbReference type="NCBIfam" id="NF001159">
    <property type="entry name" value="PRK00150.1-3"/>
    <property type="match status" value="1"/>
</dbReference>
<evidence type="ECO:0000256" key="6">
    <source>
        <dbReference type="HAMAP-Rule" id="MF_00163"/>
    </source>
</evidence>
<name>A0A4P6F700_9MICO</name>
<dbReference type="GO" id="GO:0046872">
    <property type="term" value="F:metal ion binding"/>
    <property type="evidence" value="ECO:0007669"/>
    <property type="project" value="UniProtKB-KW"/>
</dbReference>
<dbReference type="GO" id="GO:0006412">
    <property type="term" value="P:translation"/>
    <property type="evidence" value="ECO:0007669"/>
    <property type="project" value="UniProtKB-UniRule"/>
</dbReference>
<dbReference type="CDD" id="cd00487">
    <property type="entry name" value="Pep_deformylase"/>
    <property type="match status" value="1"/>
</dbReference>
<protein>
    <recommendedName>
        <fullName evidence="6">Peptide deformylase</fullName>
        <shortName evidence="6">PDF</shortName>
        <ecNumber evidence="6">3.5.1.88</ecNumber>
    </recommendedName>
    <alternativeName>
        <fullName evidence="6">Polypeptide deformylase</fullName>
    </alternativeName>
</protein>
<dbReference type="SUPFAM" id="SSF56420">
    <property type="entry name" value="Peptide deformylase"/>
    <property type="match status" value="1"/>
</dbReference>
<comment type="catalytic activity">
    <reaction evidence="6">
        <text>N-terminal N-formyl-L-methionyl-[peptide] + H2O = N-terminal L-methionyl-[peptide] + formate</text>
        <dbReference type="Rhea" id="RHEA:24420"/>
        <dbReference type="Rhea" id="RHEA-COMP:10639"/>
        <dbReference type="Rhea" id="RHEA-COMP:10640"/>
        <dbReference type="ChEBI" id="CHEBI:15377"/>
        <dbReference type="ChEBI" id="CHEBI:15740"/>
        <dbReference type="ChEBI" id="CHEBI:49298"/>
        <dbReference type="ChEBI" id="CHEBI:64731"/>
        <dbReference type="EC" id="3.5.1.88"/>
    </reaction>
</comment>
<evidence type="ECO:0000256" key="1">
    <source>
        <dbReference type="ARBA" id="ARBA00010759"/>
    </source>
</evidence>
<keyword evidence="8" id="KW-1185">Reference proteome</keyword>
<dbReference type="PANTHER" id="PTHR10458:SF2">
    <property type="entry name" value="PEPTIDE DEFORMYLASE, MITOCHONDRIAL"/>
    <property type="match status" value="1"/>
</dbReference>
<organism evidence="7 8">
    <name type="scientific">Xylanimonas protaetiae</name>
    <dbReference type="NCBI Taxonomy" id="2509457"/>
    <lineage>
        <taxon>Bacteria</taxon>
        <taxon>Bacillati</taxon>
        <taxon>Actinomycetota</taxon>
        <taxon>Actinomycetes</taxon>
        <taxon>Micrococcales</taxon>
        <taxon>Promicromonosporaceae</taxon>
        <taxon>Xylanimonas</taxon>
    </lineage>
</organism>
<dbReference type="PANTHER" id="PTHR10458">
    <property type="entry name" value="PEPTIDE DEFORMYLASE"/>
    <property type="match status" value="1"/>
</dbReference>